<dbReference type="EMBL" id="CP043030">
    <property type="protein sequence ID" value="QFJ56434.1"/>
    <property type="molecule type" value="Genomic_DNA"/>
</dbReference>
<reference evidence="3" key="1">
    <citation type="submission" date="2019-08" db="EMBL/GenBank/DDBJ databases">
        <title>Complete Genome Sequence of the Polysaccharide-Degrading Rumen Bacterium Pseudobutyrivibrio xylanivorans MA3014.</title>
        <authorList>
            <person name="Palevich N."/>
            <person name="Maclean P.H."/>
            <person name="Kelly W.J."/>
            <person name="Leahy S.C."/>
            <person name="Rakonjac J."/>
            <person name="Attwood G.T."/>
        </authorList>
    </citation>
    <scope>NUCLEOTIDE SEQUENCE [LARGE SCALE GENOMIC DNA]</scope>
    <source>
        <strain evidence="3">MA3014</strain>
    </source>
</reference>
<dbReference type="OrthoDB" id="9815116at2"/>
<organism evidence="2 3">
    <name type="scientific">Pseudobutyrivibrio xylanivorans</name>
    <dbReference type="NCBI Taxonomy" id="185007"/>
    <lineage>
        <taxon>Bacteria</taxon>
        <taxon>Bacillati</taxon>
        <taxon>Bacillota</taxon>
        <taxon>Clostridia</taxon>
        <taxon>Lachnospirales</taxon>
        <taxon>Lachnospiraceae</taxon>
        <taxon>Pseudobutyrivibrio</taxon>
    </lineage>
</organism>
<evidence type="ECO:0000259" key="1">
    <source>
        <dbReference type="Pfam" id="PF13614"/>
    </source>
</evidence>
<feature type="domain" description="AAA" evidence="1">
    <location>
        <begin position="1"/>
        <end position="181"/>
    </location>
</feature>
<sequence>MKTIAICIGKGGQWKTSLTVNMAYLLKEKGLKVLVIDCDTQGNASLTFKADMNDATLYDCWVEERRPMNPMDCVQHTELGDIIVADSLLSDLNTLIMNPDHNLDYTSLKTKVFDKLEGYDYVLMDCPPDLTGCINKSVLASVDEALIPLVGDAYSIQGLANQYKLIQSLSSGEHPMNPNLKVNGFVVTNFTTNRNVKKNHYENAVAIANKMGTKVYKQYIRACKDGEMAIDNREAVVKSKPWCNSSVDYKAFIEEFLESEGK</sequence>
<dbReference type="AlphaFoldDB" id="A0A5P6VW73"/>
<name>A0A5P6VW73_PSEXY</name>
<dbReference type="Pfam" id="PF13614">
    <property type="entry name" value="AAA_31"/>
    <property type="match status" value="1"/>
</dbReference>
<evidence type="ECO:0000313" key="3">
    <source>
        <dbReference type="Proteomes" id="UP000327030"/>
    </source>
</evidence>
<dbReference type="RefSeq" id="WP_151626125.1">
    <property type="nucleotide sequence ID" value="NZ_CP043030.1"/>
</dbReference>
<dbReference type="Proteomes" id="UP000327030">
    <property type="component" value="Chromosome PxyII"/>
</dbReference>
<dbReference type="Gene3D" id="3.40.50.300">
    <property type="entry name" value="P-loop containing nucleotide triphosphate hydrolases"/>
    <property type="match status" value="1"/>
</dbReference>
<dbReference type="PANTHER" id="PTHR13696">
    <property type="entry name" value="P-LOOP CONTAINING NUCLEOSIDE TRIPHOSPHATE HYDROLASE"/>
    <property type="match status" value="1"/>
</dbReference>
<evidence type="ECO:0000313" key="2">
    <source>
        <dbReference type="EMBL" id="QFJ56434.1"/>
    </source>
</evidence>
<dbReference type="PANTHER" id="PTHR13696:SF99">
    <property type="entry name" value="COBYRINIC ACID AC-DIAMIDE SYNTHASE"/>
    <property type="match status" value="1"/>
</dbReference>
<dbReference type="SUPFAM" id="SSF52540">
    <property type="entry name" value="P-loop containing nucleoside triphosphate hydrolases"/>
    <property type="match status" value="1"/>
</dbReference>
<protein>
    <submittedName>
        <fullName evidence="2">AAA family ATPase</fullName>
    </submittedName>
</protein>
<dbReference type="InterPro" id="IPR050678">
    <property type="entry name" value="DNA_Partitioning_ATPase"/>
</dbReference>
<dbReference type="KEGG" id="pxv:FXF36_16120"/>
<dbReference type="InterPro" id="IPR027417">
    <property type="entry name" value="P-loop_NTPase"/>
</dbReference>
<proteinExistence type="predicted"/>
<gene>
    <name evidence="2" type="ORF">FXF36_16120</name>
</gene>
<dbReference type="InterPro" id="IPR025669">
    <property type="entry name" value="AAA_dom"/>
</dbReference>
<dbReference type="CDD" id="cd02042">
    <property type="entry name" value="ParAB_family"/>
    <property type="match status" value="1"/>
</dbReference>
<accession>A0A5P6VW73</accession>